<dbReference type="PANTHER" id="PTHR22946">
    <property type="entry name" value="DIENELACTONE HYDROLASE DOMAIN-CONTAINING PROTEIN-RELATED"/>
    <property type="match status" value="1"/>
</dbReference>
<name>A0A1F4Q352_UNCSA</name>
<evidence type="ECO:0000313" key="4">
    <source>
        <dbReference type="Proteomes" id="UP000178724"/>
    </source>
</evidence>
<gene>
    <name evidence="3" type="ORF">A2625_02975</name>
</gene>
<dbReference type="InterPro" id="IPR001375">
    <property type="entry name" value="Peptidase_S9_cat"/>
</dbReference>
<evidence type="ECO:0000313" key="3">
    <source>
        <dbReference type="EMBL" id="OGB90279.1"/>
    </source>
</evidence>
<dbReference type="GO" id="GO:0008236">
    <property type="term" value="F:serine-type peptidase activity"/>
    <property type="evidence" value="ECO:0007669"/>
    <property type="project" value="InterPro"/>
</dbReference>
<keyword evidence="1" id="KW-0378">Hydrolase</keyword>
<dbReference type="GO" id="GO:0052689">
    <property type="term" value="F:carboxylic ester hydrolase activity"/>
    <property type="evidence" value="ECO:0007669"/>
    <property type="project" value="UniProtKB-ARBA"/>
</dbReference>
<protein>
    <submittedName>
        <fullName evidence="3">Peptidase S9</fullName>
    </submittedName>
</protein>
<dbReference type="SUPFAM" id="SSF53474">
    <property type="entry name" value="alpha/beta-Hydrolases"/>
    <property type="match status" value="1"/>
</dbReference>
<organism evidence="3 4">
    <name type="scientific">candidate division WOR-1 bacterium RIFCSPHIGHO2_01_FULL_53_15</name>
    <dbReference type="NCBI Taxonomy" id="1802564"/>
    <lineage>
        <taxon>Bacteria</taxon>
        <taxon>Bacillati</taxon>
        <taxon>Saganbacteria</taxon>
    </lineage>
</organism>
<sequence>MAAKQLDGHGLKRLKILKQNNSYTEYLITYLGGGLKISGVMYVPKGEGPFPVIVLGHGYIDPWVYTVGRGLRREQDYLARRGFVVVHPDYRNHGLSDKDPASEMNFRLGYVEDVINAVEAVKTSGFSFIDTDKIGMLGHSLGGGIALNIMTAKPDLIKAFVLYAPVSANYVDNFNRWIRRGRPEIAEKIIAAHGSPEANPGFWATLSAINYLDRLTAPVTIHHGDRDQSVPIAWSDNLAAALVRKGKKVVYYRYPGERHEFGKDWNLFMSRTARFFNDSFDRGE</sequence>
<feature type="domain" description="Peptidase S9 prolyl oligopeptidase catalytic" evidence="2">
    <location>
        <begin position="72"/>
        <end position="266"/>
    </location>
</feature>
<dbReference type="PANTHER" id="PTHR22946:SF9">
    <property type="entry name" value="POLYKETIDE TRANSFERASE AF380"/>
    <property type="match status" value="1"/>
</dbReference>
<reference evidence="3 4" key="1">
    <citation type="journal article" date="2016" name="Nat. Commun.">
        <title>Thousands of microbial genomes shed light on interconnected biogeochemical processes in an aquifer system.</title>
        <authorList>
            <person name="Anantharaman K."/>
            <person name="Brown C.T."/>
            <person name="Hug L.A."/>
            <person name="Sharon I."/>
            <person name="Castelle C.J."/>
            <person name="Probst A.J."/>
            <person name="Thomas B.C."/>
            <person name="Singh A."/>
            <person name="Wilkins M.J."/>
            <person name="Karaoz U."/>
            <person name="Brodie E.L."/>
            <person name="Williams K.H."/>
            <person name="Hubbard S.S."/>
            <person name="Banfield J.F."/>
        </authorList>
    </citation>
    <scope>NUCLEOTIDE SEQUENCE [LARGE SCALE GENOMIC DNA]</scope>
</reference>
<dbReference type="Gene3D" id="3.40.50.1820">
    <property type="entry name" value="alpha/beta hydrolase"/>
    <property type="match status" value="1"/>
</dbReference>
<dbReference type="AlphaFoldDB" id="A0A1F4Q352"/>
<dbReference type="GO" id="GO:0006508">
    <property type="term" value="P:proteolysis"/>
    <property type="evidence" value="ECO:0007669"/>
    <property type="project" value="InterPro"/>
</dbReference>
<proteinExistence type="predicted"/>
<dbReference type="Pfam" id="PF00326">
    <property type="entry name" value="Peptidase_S9"/>
    <property type="match status" value="1"/>
</dbReference>
<accession>A0A1F4Q352</accession>
<dbReference type="InterPro" id="IPR029058">
    <property type="entry name" value="AB_hydrolase_fold"/>
</dbReference>
<evidence type="ECO:0000256" key="1">
    <source>
        <dbReference type="ARBA" id="ARBA00022801"/>
    </source>
</evidence>
<dbReference type="Proteomes" id="UP000178724">
    <property type="component" value="Unassembled WGS sequence"/>
</dbReference>
<evidence type="ECO:0000259" key="2">
    <source>
        <dbReference type="Pfam" id="PF00326"/>
    </source>
</evidence>
<dbReference type="EMBL" id="METM01000013">
    <property type="protein sequence ID" value="OGB90279.1"/>
    <property type="molecule type" value="Genomic_DNA"/>
</dbReference>
<comment type="caution">
    <text evidence="3">The sequence shown here is derived from an EMBL/GenBank/DDBJ whole genome shotgun (WGS) entry which is preliminary data.</text>
</comment>
<dbReference type="InterPro" id="IPR050261">
    <property type="entry name" value="FrsA_esterase"/>
</dbReference>